<dbReference type="PROSITE" id="PS00108">
    <property type="entry name" value="PROTEIN_KINASE_ST"/>
    <property type="match status" value="1"/>
</dbReference>
<dbReference type="PANTHER" id="PTHR24348:SF72">
    <property type="entry name" value="SERINE_THREONINE PROTEIN KINASE"/>
    <property type="match status" value="1"/>
</dbReference>
<dbReference type="GO" id="GO:0004674">
    <property type="term" value="F:protein serine/threonine kinase activity"/>
    <property type="evidence" value="ECO:0007669"/>
    <property type="project" value="InterPro"/>
</dbReference>
<dbReference type="SMART" id="SM00220">
    <property type="entry name" value="S_TKc"/>
    <property type="match status" value="1"/>
</dbReference>
<feature type="domain" description="PPM-type phosphatase" evidence="6">
    <location>
        <begin position="661"/>
        <end position="934"/>
    </location>
</feature>
<dbReference type="AlphaFoldDB" id="A0A7S2BV78"/>
<dbReference type="EMBL" id="HBGS01019699">
    <property type="protein sequence ID" value="CAD9407606.1"/>
    <property type="molecule type" value="Transcribed_RNA"/>
</dbReference>
<feature type="compositionally biased region" description="Low complexity" evidence="4">
    <location>
        <begin position="496"/>
        <end position="511"/>
    </location>
</feature>
<dbReference type="InterPro" id="IPR045269">
    <property type="entry name" value="Atg1-like"/>
</dbReference>
<dbReference type="Pfam" id="PF00069">
    <property type="entry name" value="Pkinase"/>
    <property type="match status" value="1"/>
</dbReference>
<dbReference type="GO" id="GO:0010506">
    <property type="term" value="P:regulation of autophagy"/>
    <property type="evidence" value="ECO:0007669"/>
    <property type="project" value="InterPro"/>
</dbReference>
<evidence type="ECO:0000256" key="4">
    <source>
        <dbReference type="SAM" id="MobiDB-lite"/>
    </source>
</evidence>
<dbReference type="SUPFAM" id="SSF56112">
    <property type="entry name" value="Protein kinase-like (PK-like)"/>
    <property type="match status" value="1"/>
</dbReference>
<dbReference type="Pfam" id="PF00481">
    <property type="entry name" value="PP2C"/>
    <property type="match status" value="1"/>
</dbReference>
<dbReference type="PROSITE" id="PS00107">
    <property type="entry name" value="PROTEIN_KINASE_ATP"/>
    <property type="match status" value="1"/>
</dbReference>
<feature type="region of interest" description="Disordered" evidence="4">
    <location>
        <begin position="564"/>
        <end position="610"/>
    </location>
</feature>
<reference evidence="7" key="1">
    <citation type="submission" date="2021-01" db="EMBL/GenBank/DDBJ databases">
        <authorList>
            <person name="Corre E."/>
            <person name="Pelletier E."/>
            <person name="Niang G."/>
            <person name="Scheremetjew M."/>
            <person name="Finn R."/>
            <person name="Kale V."/>
            <person name="Holt S."/>
            <person name="Cochrane G."/>
            <person name="Meng A."/>
            <person name="Brown T."/>
            <person name="Cohen L."/>
        </authorList>
    </citation>
    <scope>NUCLEOTIDE SEQUENCE</scope>
    <source>
        <strain evidence="7">CCMP1381</strain>
    </source>
</reference>
<dbReference type="CDD" id="cd00143">
    <property type="entry name" value="PP2Cc"/>
    <property type="match status" value="1"/>
</dbReference>
<evidence type="ECO:0000256" key="3">
    <source>
        <dbReference type="PROSITE-ProRule" id="PRU10141"/>
    </source>
</evidence>
<accession>A0A7S2BV78</accession>
<feature type="region of interest" description="Disordered" evidence="4">
    <location>
        <begin position="462"/>
        <end position="552"/>
    </location>
</feature>
<feature type="compositionally biased region" description="Acidic residues" evidence="4">
    <location>
        <begin position="564"/>
        <end position="575"/>
    </location>
</feature>
<dbReference type="PROSITE" id="PS50011">
    <property type="entry name" value="PROTEIN_KINASE_DOM"/>
    <property type="match status" value="1"/>
</dbReference>
<dbReference type="InterPro" id="IPR001932">
    <property type="entry name" value="PPM-type_phosphatase-like_dom"/>
</dbReference>
<evidence type="ECO:0000313" key="7">
    <source>
        <dbReference type="EMBL" id="CAD9407606.1"/>
    </source>
</evidence>
<dbReference type="InterPro" id="IPR008271">
    <property type="entry name" value="Ser/Thr_kinase_AS"/>
</dbReference>
<evidence type="ECO:0000256" key="2">
    <source>
        <dbReference type="ARBA" id="ARBA00022840"/>
    </source>
</evidence>
<feature type="region of interest" description="Disordered" evidence="4">
    <location>
        <begin position="273"/>
        <end position="317"/>
    </location>
</feature>
<dbReference type="PROSITE" id="PS51746">
    <property type="entry name" value="PPM_2"/>
    <property type="match status" value="1"/>
</dbReference>
<dbReference type="GO" id="GO:0005524">
    <property type="term" value="F:ATP binding"/>
    <property type="evidence" value="ECO:0007669"/>
    <property type="project" value="UniProtKB-UniRule"/>
</dbReference>
<sequence>MQVLGTGSYAEVRLARDLNTKSNLYAVKVINRSLNKGFGNKNRGGSTVEDMKREIAIMKKLNHPHVLKLYEVMDDPKVNKLYLVVEYMKGGDLMQMQEGDSRSFSCLCMTDTQIWRVLEQVALGLKYLHSQNIIHGDIKPQNILINKRPIESALVKIADFGISKTLTDGAELRKDESGGTPAFMSPELCEGKDGIDGRLADVWALGGTMYMLRFGKPPFVASKVIQLYYKITNEPVEFPDDEALGVGPELRDTLAGTLQKNCAKRLSIPQVLSKVRHRPNPSTTNHAKSSEPRRVGLHGSHGSPYTGPDRSLTSASPERADLTELIDVSSDEIFASVNSSIVTRPDESSDGDSVDSFDVKGRYMPLMTPVKEKDSGGLDRTVTSTPPSLVKDNSRHRQLDLGHWLEERGLGDYTVTLRHDFELVSTPQLFQLSDKDIDEIGASMKLGSRNMFKHEVLKLRSSHGSAPDHTIPSPAGQLTERLTETAQQRTRREELGNNNNNNSNTGNVVSGAAPPHNHNMGALHHTMNASEEATRAGRFQRKHSIEPTSRGSDAYRALNLNLVDTDEDDYDDDDASQASSASDESEDYLPVQTSSENGDGGGGGGLTRLDSEGFDSIMDTLAAQTPKPSEGSFTADEDLNLCLTNAFKSSTQLHSPALSLSISYHSVKGDREYQEDRVAVIPDLFAAVEVQDVYKVALSEDEEIAYLGLFDGHNGYMCSTLLQRRMHHALLLQPLFPESPEAALKLACTQMDKEVCQMVAQSEDESGSTGIMVLFDGTHLIVANVGDSRCVLSRGGHAIELSSEHRLTTRPDERKRVEQAGGTIISNRVNGTLAVSRSFGDVPHKGFTSGSEGSWKDVVIAVPETRQEALQKNDEFIVVATDGLWDVMHSQQVINFIRRRLSSHRNLVRMAKEVTAEALREKSVDNVSVIIVAFHQNKLEEDMSEGMMSTSSVAGGGGGGAS</sequence>
<dbReference type="GO" id="GO:0005737">
    <property type="term" value="C:cytoplasm"/>
    <property type="evidence" value="ECO:0007669"/>
    <property type="project" value="TreeGrafter"/>
</dbReference>
<dbReference type="Gene3D" id="1.10.510.10">
    <property type="entry name" value="Transferase(Phosphotransferase) domain 1"/>
    <property type="match status" value="1"/>
</dbReference>
<dbReference type="InterPro" id="IPR011009">
    <property type="entry name" value="Kinase-like_dom_sf"/>
</dbReference>
<name>A0A7S2BV78_9STRA</name>
<keyword evidence="1 3" id="KW-0547">Nucleotide-binding</keyword>
<feature type="binding site" evidence="3">
    <location>
        <position position="28"/>
    </location>
    <ligand>
        <name>ATP</name>
        <dbReference type="ChEBI" id="CHEBI:30616"/>
    </ligand>
</feature>
<evidence type="ECO:0000256" key="1">
    <source>
        <dbReference type="ARBA" id="ARBA00022741"/>
    </source>
</evidence>
<organism evidence="7">
    <name type="scientific">Octactis speculum</name>
    <dbReference type="NCBI Taxonomy" id="3111310"/>
    <lineage>
        <taxon>Eukaryota</taxon>
        <taxon>Sar</taxon>
        <taxon>Stramenopiles</taxon>
        <taxon>Ochrophyta</taxon>
        <taxon>Dictyochophyceae</taxon>
        <taxon>Dictyochales</taxon>
        <taxon>Dictyochaceae</taxon>
        <taxon>Octactis</taxon>
    </lineage>
</organism>
<dbReference type="CDD" id="cd14008">
    <property type="entry name" value="STKc_LKB1_CaMKK"/>
    <property type="match status" value="1"/>
</dbReference>
<dbReference type="InterPro" id="IPR017441">
    <property type="entry name" value="Protein_kinase_ATP_BS"/>
</dbReference>
<dbReference type="SMART" id="SM00331">
    <property type="entry name" value="PP2C_SIG"/>
    <property type="match status" value="1"/>
</dbReference>
<evidence type="ECO:0000259" key="6">
    <source>
        <dbReference type="PROSITE" id="PS51746"/>
    </source>
</evidence>
<feature type="domain" description="Protein kinase" evidence="5">
    <location>
        <begin position="1"/>
        <end position="283"/>
    </location>
</feature>
<dbReference type="SMART" id="SM00332">
    <property type="entry name" value="PP2Cc"/>
    <property type="match status" value="1"/>
</dbReference>
<dbReference type="InterPro" id="IPR000719">
    <property type="entry name" value="Prot_kinase_dom"/>
</dbReference>
<protein>
    <submittedName>
        <fullName evidence="7">Uncharacterized protein</fullName>
    </submittedName>
</protein>
<gene>
    <name evidence="7" type="ORF">DSPE1174_LOCUS10240</name>
</gene>
<dbReference type="Gene3D" id="3.60.40.10">
    <property type="entry name" value="PPM-type phosphatase domain"/>
    <property type="match status" value="1"/>
</dbReference>
<keyword evidence="2 3" id="KW-0067">ATP-binding</keyword>
<proteinExistence type="predicted"/>
<dbReference type="PANTHER" id="PTHR24348">
    <property type="entry name" value="SERINE/THREONINE-PROTEIN KINASE UNC-51-RELATED"/>
    <property type="match status" value="1"/>
</dbReference>
<dbReference type="InterPro" id="IPR036457">
    <property type="entry name" value="PPM-type-like_dom_sf"/>
</dbReference>
<evidence type="ECO:0000259" key="5">
    <source>
        <dbReference type="PROSITE" id="PS50011"/>
    </source>
</evidence>
<dbReference type="SUPFAM" id="SSF81606">
    <property type="entry name" value="PP2C-like"/>
    <property type="match status" value="1"/>
</dbReference>